<comment type="caution">
    <text evidence="2">The sequence shown here is derived from an EMBL/GenBank/DDBJ whole genome shotgun (WGS) entry which is preliminary data.</text>
</comment>
<accession>A0A8S3TDY0</accession>
<dbReference type="AlphaFoldDB" id="A0A8S3TDY0"/>
<name>A0A8S3TDY0_MYTED</name>
<evidence type="ECO:0000313" key="2">
    <source>
        <dbReference type="EMBL" id="CAG2228542.1"/>
    </source>
</evidence>
<dbReference type="EMBL" id="CAJPWZ010001998">
    <property type="protein sequence ID" value="CAG2228542.1"/>
    <property type="molecule type" value="Genomic_DNA"/>
</dbReference>
<keyword evidence="1" id="KW-0472">Membrane</keyword>
<dbReference type="Proteomes" id="UP000683360">
    <property type="component" value="Unassembled WGS sequence"/>
</dbReference>
<feature type="transmembrane region" description="Helical" evidence="1">
    <location>
        <begin position="176"/>
        <end position="197"/>
    </location>
</feature>
<keyword evidence="1" id="KW-0812">Transmembrane</keyword>
<gene>
    <name evidence="2" type="ORF">MEDL_41511</name>
</gene>
<keyword evidence="3" id="KW-1185">Reference proteome</keyword>
<keyword evidence="1" id="KW-1133">Transmembrane helix</keyword>
<evidence type="ECO:0000313" key="3">
    <source>
        <dbReference type="Proteomes" id="UP000683360"/>
    </source>
</evidence>
<organism evidence="2 3">
    <name type="scientific">Mytilus edulis</name>
    <name type="common">Blue mussel</name>
    <dbReference type="NCBI Taxonomy" id="6550"/>
    <lineage>
        <taxon>Eukaryota</taxon>
        <taxon>Metazoa</taxon>
        <taxon>Spiralia</taxon>
        <taxon>Lophotrochozoa</taxon>
        <taxon>Mollusca</taxon>
        <taxon>Bivalvia</taxon>
        <taxon>Autobranchia</taxon>
        <taxon>Pteriomorphia</taxon>
        <taxon>Mytilida</taxon>
        <taxon>Mytiloidea</taxon>
        <taxon>Mytilidae</taxon>
        <taxon>Mytilinae</taxon>
        <taxon>Mytilus</taxon>
    </lineage>
</organism>
<sequence>MYNSVHESKCVTTGKNETSRLHCQDYDYIHIEKIWTDENKCIFGKSANVLYTIRNISCLSKSSCDVKYETNISSKYLNIFYKCADCLPLKYNTTSEIACRNNTIIEIYDVWITNEQEHCPSYKQTHKIHTFNNYHSTKSAFSKKCNWKSSCEIYNSDQHRKASYIYSVYYQCKGGVIASVVIGILVILCILVAVFIFRRRIIHKNKTDISNATYGHNKVPKECQNGTQNSSISNSIYTELLSSIEYTYAILSAEPDSFAQHGNMNNNISNSTYIELDYSGEYSYATPGDEPDISAEQNNISNVHQNGNHNSDISISPYEMASSIEYAYAMTTA</sequence>
<reference evidence="2" key="1">
    <citation type="submission" date="2021-03" db="EMBL/GenBank/DDBJ databases">
        <authorList>
            <person name="Bekaert M."/>
        </authorList>
    </citation>
    <scope>NUCLEOTIDE SEQUENCE</scope>
</reference>
<protein>
    <submittedName>
        <fullName evidence="2">Uncharacterized protein</fullName>
    </submittedName>
</protein>
<proteinExistence type="predicted"/>
<dbReference type="CDD" id="cd22823">
    <property type="entry name" value="Gal_Rha_Lectin"/>
    <property type="match status" value="1"/>
</dbReference>
<evidence type="ECO:0000256" key="1">
    <source>
        <dbReference type="SAM" id="Phobius"/>
    </source>
</evidence>